<evidence type="ECO:0000256" key="8">
    <source>
        <dbReference type="SAM" id="Phobius"/>
    </source>
</evidence>
<evidence type="ECO:0000256" key="6">
    <source>
        <dbReference type="ARBA" id="ARBA00022989"/>
    </source>
</evidence>
<accession>A0A1F7VE42</accession>
<feature type="transmembrane region" description="Helical" evidence="8">
    <location>
        <begin position="263"/>
        <end position="289"/>
    </location>
</feature>
<comment type="caution">
    <text evidence="10">The sequence shown here is derived from an EMBL/GenBank/DDBJ whole genome shotgun (WGS) entry which is preliminary data.</text>
</comment>
<dbReference type="GO" id="GO:0005886">
    <property type="term" value="C:plasma membrane"/>
    <property type="evidence" value="ECO:0007669"/>
    <property type="project" value="TreeGrafter"/>
</dbReference>
<dbReference type="Pfam" id="PF00535">
    <property type="entry name" value="Glycos_transf_2"/>
    <property type="match status" value="1"/>
</dbReference>
<dbReference type="EMBL" id="MGES01000031">
    <property type="protein sequence ID" value="OGL88713.1"/>
    <property type="molecule type" value="Genomic_DNA"/>
</dbReference>
<dbReference type="SUPFAM" id="SSF53448">
    <property type="entry name" value="Nucleotide-diphospho-sugar transferases"/>
    <property type="match status" value="1"/>
</dbReference>
<keyword evidence="3" id="KW-0808">Transferase</keyword>
<evidence type="ECO:0000256" key="2">
    <source>
        <dbReference type="ARBA" id="ARBA00022676"/>
    </source>
</evidence>
<gene>
    <name evidence="10" type="ORF">A3H75_00540</name>
</gene>
<keyword evidence="1" id="KW-1003">Cell membrane</keyword>
<organism evidence="10 11">
    <name type="scientific">Candidatus Uhrbacteria bacterium RIFCSPLOWO2_02_FULL_51_9</name>
    <dbReference type="NCBI Taxonomy" id="1802410"/>
    <lineage>
        <taxon>Bacteria</taxon>
        <taxon>Candidatus Uhriibacteriota</taxon>
    </lineage>
</organism>
<dbReference type="InterPro" id="IPR050256">
    <property type="entry name" value="Glycosyltransferase_2"/>
</dbReference>
<feature type="transmembrane region" description="Helical" evidence="8">
    <location>
        <begin position="231"/>
        <end position="257"/>
    </location>
</feature>
<dbReference type="InterPro" id="IPR001173">
    <property type="entry name" value="Glyco_trans_2-like"/>
</dbReference>
<sequence>MLTDRKISIIVICYNDGGSVREMYRRVTSIMLEITSNYEIVYVNENSPDGAEEILQELASRDKRLMLINHTRNFGTQQAYTTGLNLCTGDAAILLDGDIQDPPELFPELVKKWLEGCPIVYGIRTRRKGSLIRRAGYKLFYRIFKTVAEVPMPLDASEFGLIDRKVINLINAMPETNRFIRGLRAWTGFKSAGIPYTRAERFSGQTNLTFLDNVRWAKRMIFAFSSSPLEWISYLAGLVTILSGVAIVAYVGIALFYQKAPTGFLTLLVSILFLGAIQLLCFSIIGEYIGRIYQETKRRPNAIIRDIVNDHRNQHNI</sequence>
<dbReference type="GO" id="GO:0009103">
    <property type="term" value="P:lipopolysaccharide biosynthetic process"/>
    <property type="evidence" value="ECO:0007669"/>
    <property type="project" value="UniProtKB-KW"/>
</dbReference>
<reference evidence="10 11" key="1">
    <citation type="journal article" date="2016" name="Nat. Commun.">
        <title>Thousands of microbial genomes shed light on interconnected biogeochemical processes in an aquifer system.</title>
        <authorList>
            <person name="Anantharaman K."/>
            <person name="Brown C.T."/>
            <person name="Hug L.A."/>
            <person name="Sharon I."/>
            <person name="Castelle C.J."/>
            <person name="Probst A.J."/>
            <person name="Thomas B.C."/>
            <person name="Singh A."/>
            <person name="Wilkins M.J."/>
            <person name="Karaoz U."/>
            <person name="Brodie E.L."/>
            <person name="Williams K.H."/>
            <person name="Hubbard S.S."/>
            <person name="Banfield J.F."/>
        </authorList>
    </citation>
    <scope>NUCLEOTIDE SEQUENCE [LARGE SCALE GENOMIC DNA]</scope>
</reference>
<evidence type="ECO:0000256" key="3">
    <source>
        <dbReference type="ARBA" id="ARBA00022679"/>
    </source>
</evidence>
<feature type="domain" description="Glycosyltransferase 2-like" evidence="9">
    <location>
        <begin position="8"/>
        <end position="138"/>
    </location>
</feature>
<evidence type="ECO:0000256" key="7">
    <source>
        <dbReference type="ARBA" id="ARBA00023136"/>
    </source>
</evidence>
<dbReference type="CDD" id="cd04187">
    <property type="entry name" value="DPM1_like_bac"/>
    <property type="match status" value="1"/>
</dbReference>
<dbReference type="PANTHER" id="PTHR48090">
    <property type="entry name" value="UNDECAPRENYL-PHOSPHATE 4-DEOXY-4-FORMAMIDO-L-ARABINOSE TRANSFERASE-RELATED"/>
    <property type="match status" value="1"/>
</dbReference>
<keyword evidence="4 8" id="KW-0812">Transmembrane</keyword>
<keyword evidence="2" id="KW-0328">Glycosyltransferase</keyword>
<keyword evidence="5" id="KW-0448">Lipopolysaccharide biosynthesis</keyword>
<evidence type="ECO:0000256" key="5">
    <source>
        <dbReference type="ARBA" id="ARBA00022985"/>
    </source>
</evidence>
<keyword evidence="7 8" id="KW-0472">Membrane</keyword>
<keyword evidence="6 8" id="KW-1133">Transmembrane helix</keyword>
<dbReference type="PANTHER" id="PTHR48090:SF3">
    <property type="entry name" value="UNDECAPRENYL-PHOSPHATE 4-DEOXY-4-FORMAMIDO-L-ARABINOSE TRANSFERASE"/>
    <property type="match status" value="1"/>
</dbReference>
<evidence type="ECO:0000313" key="11">
    <source>
        <dbReference type="Proteomes" id="UP000176678"/>
    </source>
</evidence>
<protein>
    <recommendedName>
        <fullName evidence="9">Glycosyltransferase 2-like domain-containing protein</fullName>
    </recommendedName>
</protein>
<dbReference type="InterPro" id="IPR029044">
    <property type="entry name" value="Nucleotide-diphossugar_trans"/>
</dbReference>
<dbReference type="STRING" id="1802410.A3H75_00540"/>
<dbReference type="AlphaFoldDB" id="A0A1F7VE42"/>
<evidence type="ECO:0000256" key="1">
    <source>
        <dbReference type="ARBA" id="ARBA00022475"/>
    </source>
</evidence>
<dbReference type="GO" id="GO:0016757">
    <property type="term" value="F:glycosyltransferase activity"/>
    <property type="evidence" value="ECO:0007669"/>
    <property type="project" value="UniProtKB-KW"/>
</dbReference>
<dbReference type="Gene3D" id="3.90.550.10">
    <property type="entry name" value="Spore Coat Polysaccharide Biosynthesis Protein SpsA, Chain A"/>
    <property type="match status" value="1"/>
</dbReference>
<dbReference type="Proteomes" id="UP000176678">
    <property type="component" value="Unassembled WGS sequence"/>
</dbReference>
<name>A0A1F7VE42_9BACT</name>
<proteinExistence type="predicted"/>
<evidence type="ECO:0000313" key="10">
    <source>
        <dbReference type="EMBL" id="OGL88713.1"/>
    </source>
</evidence>
<evidence type="ECO:0000259" key="9">
    <source>
        <dbReference type="Pfam" id="PF00535"/>
    </source>
</evidence>
<evidence type="ECO:0000256" key="4">
    <source>
        <dbReference type="ARBA" id="ARBA00022692"/>
    </source>
</evidence>